<dbReference type="Proteomes" id="UP001497535">
    <property type="component" value="Unassembled WGS sequence"/>
</dbReference>
<organism evidence="1 2">
    <name type="scientific">Meloidogyne enterolobii</name>
    <name type="common">Root-knot nematode worm</name>
    <name type="synonym">Meloidogyne mayaguensis</name>
    <dbReference type="NCBI Taxonomy" id="390850"/>
    <lineage>
        <taxon>Eukaryota</taxon>
        <taxon>Metazoa</taxon>
        <taxon>Ecdysozoa</taxon>
        <taxon>Nematoda</taxon>
        <taxon>Chromadorea</taxon>
        <taxon>Rhabditida</taxon>
        <taxon>Tylenchina</taxon>
        <taxon>Tylenchomorpha</taxon>
        <taxon>Tylenchoidea</taxon>
        <taxon>Meloidogynidae</taxon>
        <taxon>Meloidogyninae</taxon>
        <taxon>Meloidogyne</taxon>
    </lineage>
</organism>
<proteinExistence type="predicted"/>
<evidence type="ECO:0000313" key="1">
    <source>
        <dbReference type="EMBL" id="CAK5057642.1"/>
    </source>
</evidence>
<keyword evidence="2" id="KW-1185">Reference proteome</keyword>
<dbReference type="EMBL" id="CAVMJV010000016">
    <property type="protein sequence ID" value="CAK5057642.1"/>
    <property type="molecule type" value="Genomic_DNA"/>
</dbReference>
<reference evidence="1" key="1">
    <citation type="submission" date="2023-11" db="EMBL/GenBank/DDBJ databases">
        <authorList>
            <person name="Poullet M."/>
        </authorList>
    </citation>
    <scope>NUCLEOTIDE SEQUENCE</scope>
    <source>
        <strain evidence="1">E1834</strain>
    </source>
</reference>
<gene>
    <name evidence="1" type="ORF">MENTE1834_LOCUS15254</name>
</gene>
<accession>A0ACB0YQ60</accession>
<protein>
    <submittedName>
        <fullName evidence="1">Uncharacterized protein</fullName>
    </submittedName>
</protein>
<evidence type="ECO:0000313" key="2">
    <source>
        <dbReference type="Proteomes" id="UP001497535"/>
    </source>
</evidence>
<sequence>MLEENQSTTEIAENGFISNGLTTPLIYQERTQRRLIPFLFSELFFLWTGKLMRKGYKGELKQVDDVFDLPNSLNLTTLGSVLSHPLENETSTFAPILLRVYGRQFFLLGILRFIGDILKFAGPILLHMLISSLQSKIDNTSYICCGLMFITMLFASLCDVHFGYRIQLLSMKAKVRLSFLIILIILIHLIFSDFLIFLTFLIFRIFLIFLSFLILIPISIFQSALLLAVYEKLLRIPAYKITDDFSSGKLINLMCTDIDRIGEFICSFHAFWGMPMDFIIALYLIYKEMGLAFLAGVLASVILIPLNKLIASKIGKYSNEMMSVKDARLKLVSELSHSMRTIKLNSWENFFETKINLIRQKELKYLRYIKFLDAICVYLWASAPILITMMILATFTLILHEQLTAAKVFTTLALINILIMPLNAFPWVLGSMITGLVSKRRFDSFFSIKSAKDLKQFYSPISNSTTLIELEKNSFGWKTKENVVRSVQFKGEKCMLIGIIGPVGSGKSTLLVGILAETIIEGPPILLDERVLSEGFAYVGQDVWLRTGSVKENILCELPYSPERFRSAIDVCALTMDIENMPGKENYRIGGEGVTLSGGQKVRLALARAVYADKLIYLLDDPFAALDGTVASFVYENCIEKQLRSKGKLVILCTHHERFLGRADLIVQLDGEGNVLRAGKPLNFFKFFEKFFFIYQGPSEVILPNIVENQIVKQTESFEEENDGDLSQPMEAAEYVSVMDNEEKEEGTVKIRIYKTYIKAIGLWLSVLVLLSLIALQATRNATDVWLSKWSSANNSEHNNSKLFLQQDWGYPFAPRYIIPLTSINEQNQQMFYLRIYIAIVGLNSISTLTRAFLFAIACIYAAKYLHQRLLSRILKANINWWDKTPCGRVTNRLSTDVSIVDTSLPFQLNICLASFFSLIGMKFLLCENFQNIFFNKIRTLILTLVALPLLSLLLLPLFIIYYYIQVKIFEDGNKYYRRTNVELKRICAITLSPLYSHLSETVSGLITIRSLRISEFFSSKMRTLLGYNLRSSFSSLAAATWLSVRIQMLGLFVLTIILFASILDVTIFKLSHPGLIGLAITYALSITNVLNGLLTSFIETEKELVSVERICDYIDNVPMEGEKESSLINNDDIPTPIEGHICFENVSLRYSPELPLAINNISFHLKAGTRTAIIGRTGAGKSTILQALLRAHPIETGRILIDENVDLANLGFKCARSLV</sequence>
<name>A0ACB0YQ60_MELEN</name>
<comment type="caution">
    <text evidence="1">The sequence shown here is derived from an EMBL/GenBank/DDBJ whole genome shotgun (WGS) entry which is preliminary data.</text>
</comment>